<dbReference type="EMBL" id="JAAAIL010000342">
    <property type="protein sequence ID" value="KAG0276732.1"/>
    <property type="molecule type" value="Genomic_DNA"/>
</dbReference>
<dbReference type="AlphaFoldDB" id="A0AAD4H811"/>
<keyword evidence="2" id="KW-0812">Transmembrane</keyword>
<organism evidence="3 4">
    <name type="scientific">Linnemannia exigua</name>
    <dbReference type="NCBI Taxonomy" id="604196"/>
    <lineage>
        <taxon>Eukaryota</taxon>
        <taxon>Fungi</taxon>
        <taxon>Fungi incertae sedis</taxon>
        <taxon>Mucoromycota</taxon>
        <taxon>Mortierellomycotina</taxon>
        <taxon>Mortierellomycetes</taxon>
        <taxon>Mortierellales</taxon>
        <taxon>Mortierellaceae</taxon>
        <taxon>Linnemannia</taxon>
    </lineage>
</organism>
<feature type="compositionally biased region" description="Low complexity" evidence="1">
    <location>
        <begin position="11"/>
        <end position="24"/>
    </location>
</feature>
<keyword evidence="2" id="KW-1133">Transmembrane helix</keyword>
<keyword evidence="4" id="KW-1185">Reference proteome</keyword>
<feature type="region of interest" description="Disordered" evidence="1">
    <location>
        <begin position="394"/>
        <end position="584"/>
    </location>
</feature>
<protein>
    <submittedName>
        <fullName evidence="3">Uncharacterized protein</fullName>
    </submittedName>
</protein>
<feature type="region of interest" description="Disordered" evidence="1">
    <location>
        <begin position="359"/>
        <end position="382"/>
    </location>
</feature>
<feature type="region of interest" description="Disordered" evidence="1">
    <location>
        <begin position="99"/>
        <end position="287"/>
    </location>
</feature>
<evidence type="ECO:0000256" key="2">
    <source>
        <dbReference type="SAM" id="Phobius"/>
    </source>
</evidence>
<dbReference type="Proteomes" id="UP001194580">
    <property type="component" value="Unassembled WGS sequence"/>
</dbReference>
<feature type="region of interest" description="Disordered" evidence="1">
    <location>
        <begin position="1"/>
        <end position="24"/>
    </location>
</feature>
<gene>
    <name evidence="3" type="ORF">BGZ95_007127</name>
</gene>
<name>A0AAD4H811_9FUNG</name>
<feature type="transmembrane region" description="Helical" evidence="2">
    <location>
        <begin position="66"/>
        <end position="90"/>
    </location>
</feature>
<sequence>MPVDPTTAPNPVTRTTAKPPATKTTAVPVRPTTVRTTTVRASRTPTISTTAAVISPTPTPEPPGGLAPGAIGGIAGGAVALVALVGVVFYKRRKRTIAAASKSGGGIGKDNKDEPIYMHASNYSSNNHKNPPPNNGISGPLALSAESDFNATPSPFRRPSQQQQGQREDDFHREPSGAGPYVGPGDSKNNNLNNNQHSQFGNDNNRNNHNGRKSEQDDRNNSHSPHDDKAPLQNDYYDVQDYYDGPQEPIGAQRSVVSPRDVTHGNLTPAPEYYLGKEDIDPRRDLRGLDEPETYIRKASMMQAAPVDQKQRDPRHRRSSVSSDGGSTYMTLEQAQQAHQKKMQGHKESIGSVSMLIDTSNKNKQPHRSEEPRSPGTPTVAHDNASIAISDSTMSMMPSLPPINSPMPFSGHDDPYAESAFSEDFSSYPNSPHYPAPYKGAHPSQQQPYPQHYPPYSPGGYGPGGGNGGGYPQQGGNGFRGNGYGPGSNHGGYPGSPPYNGGYGGGGGGRPQRGPTGHSNGNRPAQQGWNGPGYGPPGPGGRGPGYGPQNGYNGYPPRGASPGPGGYRQHPSQQQRDPYYGRAY</sequence>
<feature type="compositionally biased region" description="Low complexity" evidence="1">
    <location>
        <begin position="235"/>
        <end position="244"/>
    </location>
</feature>
<feature type="compositionally biased region" description="Low complexity" evidence="1">
    <location>
        <begin position="189"/>
        <end position="208"/>
    </location>
</feature>
<feature type="compositionally biased region" description="Low complexity" evidence="1">
    <location>
        <begin position="153"/>
        <end position="165"/>
    </location>
</feature>
<feature type="compositionally biased region" description="Gly residues" evidence="1">
    <location>
        <begin position="501"/>
        <end position="511"/>
    </location>
</feature>
<reference evidence="3" key="1">
    <citation type="journal article" date="2020" name="Fungal Divers.">
        <title>Resolving the Mortierellaceae phylogeny through synthesis of multi-gene phylogenetics and phylogenomics.</title>
        <authorList>
            <person name="Vandepol N."/>
            <person name="Liber J."/>
            <person name="Desiro A."/>
            <person name="Na H."/>
            <person name="Kennedy M."/>
            <person name="Barry K."/>
            <person name="Grigoriev I.V."/>
            <person name="Miller A.N."/>
            <person name="O'Donnell K."/>
            <person name="Stajich J.E."/>
            <person name="Bonito G."/>
        </authorList>
    </citation>
    <scope>NUCLEOTIDE SEQUENCE</scope>
    <source>
        <strain evidence="3">NRRL 28262</strain>
    </source>
</reference>
<evidence type="ECO:0000313" key="4">
    <source>
        <dbReference type="Proteomes" id="UP001194580"/>
    </source>
</evidence>
<comment type="caution">
    <text evidence="3">The sequence shown here is derived from an EMBL/GenBank/DDBJ whole genome shotgun (WGS) entry which is preliminary data.</text>
</comment>
<accession>A0AAD4H811</accession>
<evidence type="ECO:0000256" key="1">
    <source>
        <dbReference type="SAM" id="MobiDB-lite"/>
    </source>
</evidence>
<feature type="compositionally biased region" description="Polar residues" evidence="1">
    <location>
        <begin position="320"/>
        <end position="329"/>
    </location>
</feature>
<feature type="region of interest" description="Disordered" evidence="1">
    <location>
        <begin position="301"/>
        <end position="329"/>
    </location>
</feature>
<keyword evidence="2" id="KW-0472">Membrane</keyword>
<feature type="compositionally biased region" description="Basic and acidic residues" evidence="1">
    <location>
        <begin position="212"/>
        <end position="230"/>
    </location>
</feature>
<proteinExistence type="predicted"/>
<feature type="compositionally biased region" description="Gly residues" evidence="1">
    <location>
        <begin position="459"/>
        <end position="494"/>
    </location>
</feature>
<evidence type="ECO:0000313" key="3">
    <source>
        <dbReference type="EMBL" id="KAG0276732.1"/>
    </source>
</evidence>
<feature type="compositionally biased region" description="Low complexity" evidence="1">
    <location>
        <begin position="549"/>
        <end position="558"/>
    </location>
</feature>
<feature type="compositionally biased region" description="Basic and acidic residues" evidence="1">
    <location>
        <begin position="166"/>
        <end position="175"/>
    </location>
</feature>
<feature type="compositionally biased region" description="Basic and acidic residues" evidence="1">
    <location>
        <begin position="275"/>
        <end position="287"/>
    </location>
</feature>